<gene>
    <name evidence="2" type="ORF">DS745_16140</name>
</gene>
<evidence type="ECO:0000313" key="3">
    <source>
        <dbReference type="Proteomes" id="UP000290649"/>
    </source>
</evidence>
<dbReference type="GO" id="GO:0016757">
    <property type="term" value="F:glycosyltransferase activity"/>
    <property type="evidence" value="ECO:0007669"/>
    <property type="project" value="InterPro"/>
</dbReference>
<dbReference type="EMBL" id="QOUX01000046">
    <property type="protein sequence ID" value="RXI97887.1"/>
    <property type="molecule type" value="Genomic_DNA"/>
</dbReference>
<reference evidence="2 3" key="1">
    <citation type="journal article" date="2019" name="Int. J. Syst. Evol. Microbiol.">
        <title>Anaerobacillus alkaliphilus sp. nov., a novel alkaliphilic and moderately halophilic bacterium.</title>
        <authorList>
            <person name="Borsodi A.K."/>
            <person name="Aszalos J.M."/>
            <person name="Bihari P."/>
            <person name="Nagy I."/>
            <person name="Schumann P."/>
            <person name="Sproer C."/>
            <person name="Kovacs A.L."/>
            <person name="Boka K."/>
            <person name="Dobosy P."/>
            <person name="Ovari M."/>
            <person name="Szili-Kovacs T."/>
            <person name="Toth E."/>
        </authorList>
    </citation>
    <scope>NUCLEOTIDE SEQUENCE [LARGE SCALE GENOMIC DNA]</scope>
    <source>
        <strain evidence="2 3">B16-10</strain>
    </source>
</reference>
<dbReference type="Gene3D" id="3.40.50.2000">
    <property type="entry name" value="Glycogen Phosphorylase B"/>
    <property type="match status" value="2"/>
</dbReference>
<keyword evidence="3" id="KW-1185">Reference proteome</keyword>
<proteinExistence type="predicted"/>
<dbReference type="InterPro" id="IPR052622">
    <property type="entry name" value="Glycosyltransferase_G1"/>
</dbReference>
<dbReference type="CDD" id="cd03801">
    <property type="entry name" value="GT4_PimA-like"/>
    <property type="match status" value="1"/>
</dbReference>
<sequence length="350" mass="40119">MDSNRINRNNFSLTFVTPYYDQGRGNATTARRIVSGLIENGVTTSILPYEEQRYTDDIIERIEASTLLHVLHFRRFAEWLEANNYHVKTPYIITSGGTDVNMDIFNEQLRDKIGHVLRDAAAVTVFSQDAKDKLIDIYPVIAGKVDIVKQSVWFPESLPTNIEENRSVGTNILLPAGLREVKDVLFVLPALIKLKQHYPNLTFTILGAPLESEIVEAVEFAQKRYPWIRYVEEVPLEEMPEIYMKHDIVINSSLSEGQSSALLEAMLLEKPVVARNNGGNQSIIKHEKTGFLFDTIEDFYQQVQHLLNSKQLYKQISENGRKYVTEHHSLAEEIEKYLDLYKVAIEKTCQ</sequence>
<dbReference type="OrthoDB" id="9772485at2"/>
<name>A0A4Q0VPR9_9BACI</name>
<dbReference type="PANTHER" id="PTHR46660:SF2">
    <property type="entry name" value="GLYCOSYLTRANSFERASE 1 DOMAIN-CONTAINING PROTEIN 1"/>
    <property type="match status" value="1"/>
</dbReference>
<comment type="caution">
    <text evidence="2">The sequence shown here is derived from an EMBL/GenBank/DDBJ whole genome shotgun (WGS) entry which is preliminary data.</text>
</comment>
<dbReference type="Pfam" id="PF00534">
    <property type="entry name" value="Glycos_transf_1"/>
    <property type="match status" value="1"/>
</dbReference>
<protein>
    <submittedName>
        <fullName evidence="2">Glycosyltransferase</fullName>
    </submittedName>
</protein>
<evidence type="ECO:0000259" key="1">
    <source>
        <dbReference type="Pfam" id="PF00534"/>
    </source>
</evidence>
<dbReference type="RefSeq" id="WP_129079251.1">
    <property type="nucleotide sequence ID" value="NZ_QOUX01000046.1"/>
</dbReference>
<dbReference type="AlphaFoldDB" id="A0A4Q0VPR9"/>
<accession>A0A4Q0VPR9</accession>
<feature type="domain" description="Glycosyl transferase family 1" evidence="1">
    <location>
        <begin position="175"/>
        <end position="322"/>
    </location>
</feature>
<dbReference type="InterPro" id="IPR001296">
    <property type="entry name" value="Glyco_trans_1"/>
</dbReference>
<evidence type="ECO:0000313" key="2">
    <source>
        <dbReference type="EMBL" id="RXI97887.1"/>
    </source>
</evidence>
<dbReference type="PANTHER" id="PTHR46660">
    <property type="match status" value="1"/>
</dbReference>
<organism evidence="2 3">
    <name type="scientific">Anaerobacillus alkaliphilus</name>
    <dbReference type="NCBI Taxonomy" id="1548597"/>
    <lineage>
        <taxon>Bacteria</taxon>
        <taxon>Bacillati</taxon>
        <taxon>Bacillota</taxon>
        <taxon>Bacilli</taxon>
        <taxon>Bacillales</taxon>
        <taxon>Bacillaceae</taxon>
        <taxon>Anaerobacillus</taxon>
    </lineage>
</organism>
<keyword evidence="2" id="KW-0808">Transferase</keyword>
<dbReference type="SUPFAM" id="SSF53756">
    <property type="entry name" value="UDP-Glycosyltransferase/glycogen phosphorylase"/>
    <property type="match status" value="1"/>
</dbReference>
<dbReference type="Proteomes" id="UP000290649">
    <property type="component" value="Unassembled WGS sequence"/>
</dbReference>